<reference evidence="3" key="1">
    <citation type="journal article" date="2023" name="Mol. Phylogenet. Evol.">
        <title>Genome-scale phylogeny and comparative genomics of the fungal order Sordariales.</title>
        <authorList>
            <person name="Hensen N."/>
            <person name="Bonometti L."/>
            <person name="Westerberg I."/>
            <person name="Brannstrom I.O."/>
            <person name="Guillou S."/>
            <person name="Cros-Aarteil S."/>
            <person name="Calhoun S."/>
            <person name="Haridas S."/>
            <person name="Kuo A."/>
            <person name="Mondo S."/>
            <person name="Pangilinan J."/>
            <person name="Riley R."/>
            <person name="LaButti K."/>
            <person name="Andreopoulos B."/>
            <person name="Lipzen A."/>
            <person name="Chen C."/>
            <person name="Yan M."/>
            <person name="Daum C."/>
            <person name="Ng V."/>
            <person name="Clum A."/>
            <person name="Steindorff A."/>
            <person name="Ohm R.A."/>
            <person name="Martin F."/>
            <person name="Silar P."/>
            <person name="Natvig D.O."/>
            <person name="Lalanne C."/>
            <person name="Gautier V."/>
            <person name="Ament-Velasquez S.L."/>
            <person name="Kruys A."/>
            <person name="Hutchinson M.I."/>
            <person name="Powell A.J."/>
            <person name="Barry K."/>
            <person name="Miller A.N."/>
            <person name="Grigoriev I.V."/>
            <person name="Debuchy R."/>
            <person name="Gladieux P."/>
            <person name="Hiltunen Thoren M."/>
            <person name="Johannesson H."/>
        </authorList>
    </citation>
    <scope>NUCLEOTIDE SEQUENCE</scope>
    <source>
        <strain evidence="3">CBS 955.72</strain>
    </source>
</reference>
<dbReference type="InterPro" id="IPR013087">
    <property type="entry name" value="Znf_C2H2_type"/>
</dbReference>
<evidence type="ECO:0000259" key="2">
    <source>
        <dbReference type="PROSITE" id="PS50157"/>
    </source>
</evidence>
<dbReference type="AlphaFoldDB" id="A0AAJ0MEU8"/>
<reference evidence="3" key="2">
    <citation type="submission" date="2023-06" db="EMBL/GenBank/DDBJ databases">
        <authorList>
            <consortium name="Lawrence Berkeley National Laboratory"/>
            <person name="Haridas S."/>
            <person name="Hensen N."/>
            <person name="Bonometti L."/>
            <person name="Westerberg I."/>
            <person name="Brannstrom I.O."/>
            <person name="Guillou S."/>
            <person name="Cros-Aarteil S."/>
            <person name="Calhoun S."/>
            <person name="Kuo A."/>
            <person name="Mondo S."/>
            <person name="Pangilinan J."/>
            <person name="Riley R."/>
            <person name="Labutti K."/>
            <person name="Andreopoulos B."/>
            <person name="Lipzen A."/>
            <person name="Chen C."/>
            <person name="Yanf M."/>
            <person name="Daum C."/>
            <person name="Ng V."/>
            <person name="Clum A."/>
            <person name="Steindorff A."/>
            <person name="Ohm R."/>
            <person name="Martin F."/>
            <person name="Silar P."/>
            <person name="Natvig D."/>
            <person name="Lalanne C."/>
            <person name="Gautier V."/>
            <person name="Ament-Velasquez S.L."/>
            <person name="Kruys A."/>
            <person name="Hutchinson M.I."/>
            <person name="Powell A.J."/>
            <person name="Barry K."/>
            <person name="Miller A.N."/>
            <person name="Grigoriev I.V."/>
            <person name="Debuchy R."/>
            <person name="Gladieux P."/>
            <person name="Thoren M.H."/>
            <person name="Johannesson H."/>
        </authorList>
    </citation>
    <scope>NUCLEOTIDE SEQUENCE</scope>
    <source>
        <strain evidence="3">CBS 955.72</strain>
    </source>
</reference>
<dbReference type="SMART" id="SM00355">
    <property type="entry name" value="ZnF_C2H2"/>
    <property type="match status" value="2"/>
</dbReference>
<keyword evidence="1" id="KW-0863">Zinc-finger</keyword>
<dbReference type="Proteomes" id="UP001275084">
    <property type="component" value="Unassembled WGS sequence"/>
</dbReference>
<dbReference type="EMBL" id="JAUIQD010000004">
    <property type="protein sequence ID" value="KAK3353857.1"/>
    <property type="molecule type" value="Genomic_DNA"/>
</dbReference>
<evidence type="ECO:0000313" key="3">
    <source>
        <dbReference type="EMBL" id="KAK3353857.1"/>
    </source>
</evidence>
<keyword evidence="4" id="KW-1185">Reference proteome</keyword>
<name>A0AAJ0MEU8_9PEZI</name>
<evidence type="ECO:0000313" key="4">
    <source>
        <dbReference type="Proteomes" id="UP001275084"/>
    </source>
</evidence>
<sequence length="231" mass="25434">MPVGYSSEDESATVELLLPLSQLSPAMGLQAIPPLILGLEQYQHATLLEGIPLPTSTETSIDPMPTLPTIPMTVTPSRTIPSSQTPKVATSAPAFKFPCYRCTSAFTSKKDLSRHISSIHDKRIRFTCNEPGCKRSSLARGFTRKDNRDRHWRTMHGKVRCGGTHRVIAEGFHRGGAKDGSGNQVGLGRHTGEEGESIVMLTRDRAACVEKLRELECAIKELREIAFESYD</sequence>
<dbReference type="Gene3D" id="3.30.160.60">
    <property type="entry name" value="Classic Zinc Finger"/>
    <property type="match status" value="1"/>
</dbReference>
<comment type="caution">
    <text evidence="3">The sequence shown here is derived from an EMBL/GenBank/DDBJ whole genome shotgun (WGS) entry which is preliminary data.</text>
</comment>
<protein>
    <recommendedName>
        <fullName evidence="2">C2H2-type domain-containing protein</fullName>
    </recommendedName>
</protein>
<proteinExistence type="predicted"/>
<keyword evidence="1" id="KW-0862">Zinc</keyword>
<dbReference type="PROSITE" id="PS00028">
    <property type="entry name" value="ZINC_FINGER_C2H2_1"/>
    <property type="match status" value="1"/>
</dbReference>
<dbReference type="PROSITE" id="PS50157">
    <property type="entry name" value="ZINC_FINGER_C2H2_2"/>
    <property type="match status" value="1"/>
</dbReference>
<evidence type="ECO:0000256" key="1">
    <source>
        <dbReference type="PROSITE-ProRule" id="PRU00042"/>
    </source>
</evidence>
<feature type="domain" description="C2H2-type" evidence="2">
    <location>
        <begin position="97"/>
        <end position="120"/>
    </location>
</feature>
<organism evidence="3 4">
    <name type="scientific">Lasiosphaeria hispida</name>
    <dbReference type="NCBI Taxonomy" id="260671"/>
    <lineage>
        <taxon>Eukaryota</taxon>
        <taxon>Fungi</taxon>
        <taxon>Dikarya</taxon>
        <taxon>Ascomycota</taxon>
        <taxon>Pezizomycotina</taxon>
        <taxon>Sordariomycetes</taxon>
        <taxon>Sordariomycetidae</taxon>
        <taxon>Sordariales</taxon>
        <taxon>Lasiosphaeriaceae</taxon>
        <taxon>Lasiosphaeria</taxon>
    </lineage>
</organism>
<gene>
    <name evidence="3" type="ORF">B0T25DRAFT_221949</name>
</gene>
<accession>A0AAJ0MEU8</accession>
<dbReference type="GO" id="GO:0008270">
    <property type="term" value="F:zinc ion binding"/>
    <property type="evidence" value="ECO:0007669"/>
    <property type="project" value="UniProtKB-KW"/>
</dbReference>
<keyword evidence="1" id="KW-0479">Metal-binding</keyword>